<dbReference type="InterPro" id="IPR029069">
    <property type="entry name" value="HotDog_dom_sf"/>
</dbReference>
<dbReference type="InterPro" id="IPR003736">
    <property type="entry name" value="PAAI_dom"/>
</dbReference>
<dbReference type="NCBIfam" id="TIGR00369">
    <property type="entry name" value="unchar_dom_1"/>
    <property type="match status" value="1"/>
</dbReference>
<dbReference type="PANTHER" id="PTHR43240:SF1">
    <property type="entry name" value="BLR5584 PROTEIN"/>
    <property type="match status" value="1"/>
</dbReference>
<feature type="domain" description="Thioesterase" evidence="2">
    <location>
        <begin position="72"/>
        <end position="151"/>
    </location>
</feature>
<evidence type="ECO:0000259" key="2">
    <source>
        <dbReference type="Pfam" id="PF03061"/>
    </source>
</evidence>
<dbReference type="GO" id="GO:0061522">
    <property type="term" value="F:1,4-dihydroxy-2-naphthoyl-CoA thioesterase activity"/>
    <property type="evidence" value="ECO:0007669"/>
    <property type="project" value="TreeGrafter"/>
</dbReference>
<dbReference type="AlphaFoldDB" id="A0A7W7XDM0"/>
<keyword evidence="4" id="KW-1185">Reference proteome</keyword>
<comment type="caution">
    <text evidence="3">The sequence shown here is derived from an EMBL/GenBank/DDBJ whole genome shotgun (WGS) entry which is preliminary data.</text>
</comment>
<proteinExistence type="predicted"/>
<dbReference type="Proteomes" id="UP000582643">
    <property type="component" value="Unassembled WGS sequence"/>
</dbReference>
<dbReference type="PANTHER" id="PTHR43240">
    <property type="entry name" value="1,4-DIHYDROXY-2-NAPHTHOYL-COA THIOESTERASE 1"/>
    <property type="match status" value="1"/>
</dbReference>
<dbReference type="RefSeq" id="WP_184931929.1">
    <property type="nucleotide sequence ID" value="NZ_JACHJY010000007.1"/>
</dbReference>
<dbReference type="SUPFAM" id="SSF54637">
    <property type="entry name" value="Thioesterase/thiol ester dehydrase-isomerase"/>
    <property type="match status" value="1"/>
</dbReference>
<dbReference type="Pfam" id="PF03061">
    <property type="entry name" value="4HBT"/>
    <property type="match status" value="1"/>
</dbReference>
<accession>A0A7W7XDM0</accession>
<dbReference type="InterPro" id="IPR006683">
    <property type="entry name" value="Thioestr_dom"/>
</dbReference>
<keyword evidence="1" id="KW-0378">Hydrolase</keyword>
<evidence type="ECO:0000313" key="3">
    <source>
        <dbReference type="EMBL" id="MBB4984335.1"/>
    </source>
</evidence>
<sequence>MKEQSRTYTWHDPVPVLKASEGLSGLEFLRSVRREGISAPMNTTLGIALLSVEPGEVTVAFQPQEWHYNIAGIVHGGMVCTVADTAMAMAVLSWLPAGSFPTTTTDNQTRFFRPIIISTGLVRCVGTVRHLGRRTAAAQAELHDTQGRLVAQATTTCLIQPGPS</sequence>
<dbReference type="GO" id="GO:0005829">
    <property type="term" value="C:cytosol"/>
    <property type="evidence" value="ECO:0007669"/>
    <property type="project" value="TreeGrafter"/>
</dbReference>
<dbReference type="CDD" id="cd03443">
    <property type="entry name" value="PaaI_thioesterase"/>
    <property type="match status" value="1"/>
</dbReference>
<organism evidence="3 4">
    <name type="scientific">Streptomyces nymphaeiformis</name>
    <dbReference type="NCBI Taxonomy" id="2663842"/>
    <lineage>
        <taxon>Bacteria</taxon>
        <taxon>Bacillati</taxon>
        <taxon>Actinomycetota</taxon>
        <taxon>Actinomycetes</taxon>
        <taxon>Kitasatosporales</taxon>
        <taxon>Streptomycetaceae</taxon>
        <taxon>Streptomyces</taxon>
    </lineage>
</organism>
<reference evidence="3 4" key="1">
    <citation type="submission" date="2020-08" db="EMBL/GenBank/DDBJ databases">
        <title>Genomic Encyclopedia of Type Strains, Phase III (KMG-III): the genomes of soil and plant-associated and newly described type strains.</title>
        <authorList>
            <person name="Whitman W."/>
        </authorList>
    </citation>
    <scope>NUCLEOTIDE SEQUENCE [LARGE SCALE GENOMIC DNA]</scope>
    <source>
        <strain evidence="3 4">SFB5A</strain>
    </source>
</reference>
<gene>
    <name evidence="3" type="ORF">GGE06_005281</name>
</gene>
<dbReference type="Gene3D" id="3.10.129.10">
    <property type="entry name" value="Hotdog Thioesterase"/>
    <property type="match status" value="1"/>
</dbReference>
<dbReference type="EMBL" id="JACHJY010000007">
    <property type="protein sequence ID" value="MBB4984335.1"/>
    <property type="molecule type" value="Genomic_DNA"/>
</dbReference>
<protein>
    <submittedName>
        <fullName evidence="3">Uncharacterized protein (TIGR00369 family)</fullName>
    </submittedName>
</protein>
<name>A0A7W7XDM0_9ACTN</name>
<evidence type="ECO:0000313" key="4">
    <source>
        <dbReference type="Proteomes" id="UP000582643"/>
    </source>
</evidence>
<evidence type="ECO:0000256" key="1">
    <source>
        <dbReference type="ARBA" id="ARBA00022801"/>
    </source>
</evidence>